<keyword evidence="2" id="KW-0012">Acyltransferase</keyword>
<evidence type="ECO:0000313" key="4">
    <source>
        <dbReference type="EMBL" id="EAS41129.1"/>
    </source>
</evidence>
<dbReference type="GO" id="GO:0016747">
    <property type="term" value="F:acyltransferase activity, transferring groups other than amino-acyl groups"/>
    <property type="evidence" value="ECO:0007669"/>
    <property type="project" value="InterPro"/>
</dbReference>
<evidence type="ECO:0000256" key="2">
    <source>
        <dbReference type="ARBA" id="ARBA00023315"/>
    </source>
</evidence>
<comment type="caution">
    <text evidence="4">The sequence shown here is derived from an EMBL/GenBank/DDBJ whole genome shotgun (WGS) entry which is preliminary data.</text>
</comment>
<evidence type="ECO:0000259" key="3">
    <source>
        <dbReference type="PROSITE" id="PS51186"/>
    </source>
</evidence>
<dbReference type="PANTHER" id="PTHR43800">
    <property type="entry name" value="PEPTIDYL-LYSINE N-ACETYLTRANSFERASE YJAB"/>
    <property type="match status" value="1"/>
</dbReference>
<accession>Q1YXW8</accession>
<dbReference type="InterPro" id="IPR016181">
    <property type="entry name" value="Acyl_CoA_acyltransferase"/>
</dbReference>
<evidence type="ECO:0000313" key="5">
    <source>
        <dbReference type="Proteomes" id="UP000003789"/>
    </source>
</evidence>
<dbReference type="PROSITE" id="PS51186">
    <property type="entry name" value="GNAT"/>
    <property type="match status" value="1"/>
</dbReference>
<dbReference type="Pfam" id="PF13508">
    <property type="entry name" value="Acetyltransf_7"/>
    <property type="match status" value="1"/>
</dbReference>
<organism evidence="4 5">
    <name type="scientific">Photobacterium profundum 3TCK</name>
    <dbReference type="NCBI Taxonomy" id="314280"/>
    <lineage>
        <taxon>Bacteria</taxon>
        <taxon>Pseudomonadati</taxon>
        <taxon>Pseudomonadota</taxon>
        <taxon>Gammaproteobacteria</taxon>
        <taxon>Vibrionales</taxon>
        <taxon>Vibrionaceae</taxon>
        <taxon>Photobacterium</taxon>
    </lineage>
</organism>
<sequence>MSQVDSMRNIYIPASETYVYEIESKVVGFFALYENTLAAIFVAPERQGQGIGKTLINHAKEQRFSLTLSVYKENVASLNFYLSQGFTIMSEQIDEHTGHQEYTMNVGISKTVS</sequence>
<name>Q1YXW8_9GAMM</name>
<protein>
    <submittedName>
        <fullName evidence="4">Probable acetyltransferase</fullName>
    </submittedName>
</protein>
<dbReference type="OrthoDB" id="9789605at2"/>
<dbReference type="SUPFAM" id="SSF55729">
    <property type="entry name" value="Acyl-CoA N-acyltransferases (Nat)"/>
    <property type="match status" value="1"/>
</dbReference>
<gene>
    <name evidence="4" type="ORF">P3TCK_07179</name>
</gene>
<proteinExistence type="predicted"/>
<feature type="domain" description="N-acetyltransferase" evidence="3">
    <location>
        <begin position="1"/>
        <end position="109"/>
    </location>
</feature>
<dbReference type="HOGENOM" id="CLU_013985_21_2_6"/>
<dbReference type="InterPro" id="IPR000182">
    <property type="entry name" value="GNAT_dom"/>
</dbReference>
<dbReference type="PANTHER" id="PTHR43800:SF1">
    <property type="entry name" value="PEPTIDYL-LYSINE N-ACETYLTRANSFERASE YJAB"/>
    <property type="match status" value="1"/>
</dbReference>
<dbReference type="Proteomes" id="UP000003789">
    <property type="component" value="Unassembled WGS sequence"/>
</dbReference>
<dbReference type="EMBL" id="AAPH01000040">
    <property type="protein sequence ID" value="EAS41129.1"/>
    <property type="molecule type" value="Genomic_DNA"/>
</dbReference>
<keyword evidence="1 4" id="KW-0808">Transferase</keyword>
<dbReference type="Gene3D" id="3.40.630.30">
    <property type="match status" value="1"/>
</dbReference>
<dbReference type="AlphaFoldDB" id="Q1YXW8"/>
<reference evidence="4 5" key="1">
    <citation type="submission" date="2006-03" db="EMBL/GenBank/DDBJ databases">
        <authorList>
            <person name="Bartlett D.H."/>
            <person name="Valle G."/>
            <person name="Lauro F.M."/>
            <person name="Vezzi A."/>
            <person name="Simonato F."/>
            <person name="Eloe E."/>
            <person name="Vitulo N."/>
            <person name="Stratton T.K."/>
            <person name="D'angelo M."/>
            <person name="Ferriera S."/>
            <person name="Johnson J."/>
            <person name="Kravitz S."/>
            <person name="Beeson K."/>
            <person name="Sutton G."/>
            <person name="Rogers Y."/>
            <person name="Friedman R."/>
            <person name="Frazier M."/>
            <person name="Venter J.C."/>
        </authorList>
    </citation>
    <scope>NUCLEOTIDE SEQUENCE [LARGE SCALE GENOMIC DNA]</scope>
    <source>
        <strain evidence="4 5">3TCK</strain>
    </source>
</reference>
<evidence type="ECO:0000256" key="1">
    <source>
        <dbReference type="ARBA" id="ARBA00022679"/>
    </source>
</evidence>
<dbReference type="CDD" id="cd04301">
    <property type="entry name" value="NAT_SF"/>
    <property type="match status" value="1"/>
</dbReference>